<proteinExistence type="predicted"/>
<dbReference type="EMBL" id="VITH01000009">
    <property type="protein sequence ID" value="TWA80344.1"/>
    <property type="molecule type" value="Genomic_DNA"/>
</dbReference>
<comment type="caution">
    <text evidence="1">The sequence shown here is derived from an EMBL/GenBank/DDBJ whole genome shotgun (WGS) entry which is preliminary data.</text>
</comment>
<gene>
    <name evidence="1" type="ORF">FBZ83_109150</name>
</gene>
<dbReference type="Proteomes" id="UP000318529">
    <property type="component" value="Unassembled WGS sequence"/>
</dbReference>
<dbReference type="PIRSF" id="PIRSF029505">
    <property type="entry name" value="UCP029505"/>
    <property type="match status" value="1"/>
</dbReference>
<name>A0A560C673_AZOBR</name>
<evidence type="ECO:0000313" key="1">
    <source>
        <dbReference type="EMBL" id="TWA80344.1"/>
    </source>
</evidence>
<reference evidence="1 2" key="1">
    <citation type="submission" date="2019-06" db="EMBL/GenBank/DDBJ databases">
        <title>Genomic Encyclopedia of Type Strains, Phase IV (KMG-V): Genome sequencing to study the core and pangenomes of soil and plant-associated prokaryotes.</title>
        <authorList>
            <person name="Whitman W."/>
        </authorList>
    </citation>
    <scope>NUCLEOTIDE SEQUENCE [LARGE SCALE GENOMIC DNA]</scope>
    <source>
        <strain evidence="1 2">BR 11650</strain>
    </source>
</reference>
<dbReference type="RefSeq" id="WP_247888384.1">
    <property type="nucleotide sequence ID" value="NZ_VITH01000009.1"/>
</dbReference>
<dbReference type="InterPro" id="IPR016922">
    <property type="entry name" value="UCP029505"/>
</dbReference>
<sequence>MRNDSMRHYWQRGKFHLSALMMLVPLPFLPDYFSPKPIFVPPEIRRDIAVGPFPVTLATYDEAPARMPTGERMKEYRIHIRPADIDRVRGVFLRVGKPRSLRTAGALAFGNPYEREADVTVPDELGGREELWVTMEDWSGGVHQASLPLGEIFGGKR</sequence>
<organism evidence="1 2">
    <name type="scientific">Azospirillum brasilense</name>
    <dbReference type="NCBI Taxonomy" id="192"/>
    <lineage>
        <taxon>Bacteria</taxon>
        <taxon>Pseudomonadati</taxon>
        <taxon>Pseudomonadota</taxon>
        <taxon>Alphaproteobacteria</taxon>
        <taxon>Rhodospirillales</taxon>
        <taxon>Azospirillaceae</taxon>
        <taxon>Azospirillum</taxon>
    </lineage>
</organism>
<protein>
    <submittedName>
        <fullName evidence="1">Uncharacterized protein</fullName>
    </submittedName>
</protein>
<dbReference type="AlphaFoldDB" id="A0A560C673"/>
<evidence type="ECO:0000313" key="2">
    <source>
        <dbReference type="Proteomes" id="UP000318529"/>
    </source>
</evidence>
<accession>A0A560C673</accession>